<dbReference type="GO" id="GO:0006606">
    <property type="term" value="P:protein import into nucleus"/>
    <property type="evidence" value="ECO:0007669"/>
    <property type="project" value="UniProtKB-ARBA"/>
</dbReference>
<proteinExistence type="predicted"/>
<sequence length="216" mass="24094">MNPQFQQIGETFVKQYYEIFDGEREGREKLVNFYHTELSLMSFEGVQVQGAACILDKIKSLTFSKIARAITTVDCQPTFDGGVLINILGQLKMDEDPVHGFSQTFVLKPISDSFIIQHDSFRLVPSHLSQFSKPSHPQVTILSHHIIGTQVCNQPVMLSLHKSAINWLRQPACHSMVNSSKGQIELLHVVAQLVYLLLAVKEVGGEDVSGSTDQVN</sequence>
<evidence type="ECO:0000259" key="3">
    <source>
        <dbReference type="PROSITE" id="PS50177"/>
    </source>
</evidence>
<dbReference type="PANTHER" id="PTHR12612">
    <property type="entry name" value="NUCLEAR TRANSPORT FACTOR 2"/>
    <property type="match status" value="1"/>
</dbReference>
<feature type="domain" description="NTF2" evidence="3">
    <location>
        <begin position="8"/>
        <end position="123"/>
    </location>
</feature>
<accession>A0AAE1EP68</accession>
<keyword evidence="2" id="KW-0963">Cytoplasm</keyword>
<keyword evidence="5" id="KW-1185">Reference proteome</keyword>
<dbReference type="Pfam" id="PF02136">
    <property type="entry name" value="NTF2"/>
    <property type="match status" value="1"/>
</dbReference>
<dbReference type="InterPro" id="IPR045875">
    <property type="entry name" value="NTF2"/>
</dbReference>
<dbReference type="CDD" id="cd00780">
    <property type="entry name" value="NTF2"/>
    <property type="match status" value="1"/>
</dbReference>
<dbReference type="Proteomes" id="UP001286313">
    <property type="component" value="Unassembled WGS sequence"/>
</dbReference>
<comment type="subcellular location">
    <subcellularLocation>
        <location evidence="1">Cytoplasm</location>
    </subcellularLocation>
</comment>
<gene>
    <name evidence="4" type="ORF">Pcinc_037113</name>
</gene>
<dbReference type="InterPro" id="IPR032710">
    <property type="entry name" value="NTF2-like_dom_sf"/>
</dbReference>
<dbReference type="AlphaFoldDB" id="A0AAE1EP68"/>
<dbReference type="GO" id="GO:0005737">
    <property type="term" value="C:cytoplasm"/>
    <property type="evidence" value="ECO:0007669"/>
    <property type="project" value="UniProtKB-SubCell"/>
</dbReference>
<reference evidence="4" key="1">
    <citation type="submission" date="2023-10" db="EMBL/GenBank/DDBJ databases">
        <title>Genome assemblies of two species of porcelain crab, Petrolisthes cinctipes and Petrolisthes manimaculis (Anomura: Porcellanidae).</title>
        <authorList>
            <person name="Angst P."/>
        </authorList>
    </citation>
    <scope>NUCLEOTIDE SEQUENCE</scope>
    <source>
        <strain evidence="4">PB745_01</strain>
        <tissue evidence="4">Gill</tissue>
    </source>
</reference>
<dbReference type="Gene3D" id="3.10.450.50">
    <property type="match status" value="1"/>
</dbReference>
<evidence type="ECO:0000313" key="4">
    <source>
        <dbReference type="EMBL" id="KAK3856571.1"/>
    </source>
</evidence>
<dbReference type="SUPFAM" id="SSF54427">
    <property type="entry name" value="NTF2-like"/>
    <property type="match status" value="1"/>
</dbReference>
<organism evidence="4 5">
    <name type="scientific">Petrolisthes cinctipes</name>
    <name type="common">Flat porcelain crab</name>
    <dbReference type="NCBI Taxonomy" id="88211"/>
    <lineage>
        <taxon>Eukaryota</taxon>
        <taxon>Metazoa</taxon>
        <taxon>Ecdysozoa</taxon>
        <taxon>Arthropoda</taxon>
        <taxon>Crustacea</taxon>
        <taxon>Multicrustacea</taxon>
        <taxon>Malacostraca</taxon>
        <taxon>Eumalacostraca</taxon>
        <taxon>Eucarida</taxon>
        <taxon>Decapoda</taxon>
        <taxon>Pleocyemata</taxon>
        <taxon>Anomura</taxon>
        <taxon>Galatheoidea</taxon>
        <taxon>Porcellanidae</taxon>
        <taxon>Petrolisthes</taxon>
    </lineage>
</organism>
<name>A0AAE1EP68_PETCI</name>
<evidence type="ECO:0000256" key="2">
    <source>
        <dbReference type="ARBA" id="ARBA00022490"/>
    </source>
</evidence>
<evidence type="ECO:0000313" key="5">
    <source>
        <dbReference type="Proteomes" id="UP001286313"/>
    </source>
</evidence>
<dbReference type="InterPro" id="IPR002075">
    <property type="entry name" value="NTF2_dom"/>
</dbReference>
<dbReference type="FunFam" id="3.10.450.50:FF:000005">
    <property type="entry name" value="Nuclear transport factor 2"/>
    <property type="match status" value="1"/>
</dbReference>
<dbReference type="GO" id="GO:0005635">
    <property type="term" value="C:nuclear envelope"/>
    <property type="evidence" value="ECO:0007669"/>
    <property type="project" value="UniProtKB-ARBA"/>
</dbReference>
<dbReference type="InterPro" id="IPR018222">
    <property type="entry name" value="Nuclear_transport_factor_2_euk"/>
</dbReference>
<dbReference type="EMBL" id="JAWQEG010005843">
    <property type="protein sequence ID" value="KAK3856571.1"/>
    <property type="molecule type" value="Genomic_DNA"/>
</dbReference>
<dbReference type="PROSITE" id="PS50177">
    <property type="entry name" value="NTF2_DOMAIN"/>
    <property type="match status" value="1"/>
</dbReference>
<evidence type="ECO:0000256" key="1">
    <source>
        <dbReference type="ARBA" id="ARBA00004496"/>
    </source>
</evidence>
<protein>
    <recommendedName>
        <fullName evidence="3">NTF2 domain-containing protein</fullName>
    </recommendedName>
</protein>
<comment type="caution">
    <text evidence="4">The sequence shown here is derived from an EMBL/GenBank/DDBJ whole genome shotgun (WGS) entry which is preliminary data.</text>
</comment>